<dbReference type="PANTHER" id="PTHR13505:SF7">
    <property type="entry name" value="TRANSMEMBRANE PROTEIN 208"/>
    <property type="match status" value="1"/>
</dbReference>
<dbReference type="GO" id="GO:0005773">
    <property type="term" value="C:vacuole"/>
    <property type="evidence" value="ECO:0007669"/>
    <property type="project" value="GOC"/>
</dbReference>
<evidence type="ECO:0000313" key="9">
    <source>
        <dbReference type="EMBL" id="KAF5100683.1"/>
    </source>
</evidence>
<dbReference type="PANTHER" id="PTHR13505">
    <property type="entry name" value="TRANSMEMBRANE PROTEIN 208"/>
    <property type="match status" value="1"/>
</dbReference>
<feature type="compositionally biased region" description="Basic and acidic residues" evidence="7">
    <location>
        <begin position="173"/>
        <end position="182"/>
    </location>
</feature>
<dbReference type="InterPro" id="IPR008506">
    <property type="entry name" value="SND2/TMEM208"/>
</dbReference>
<feature type="transmembrane region" description="Helical" evidence="8">
    <location>
        <begin position="20"/>
        <end position="39"/>
    </location>
</feature>
<evidence type="ECO:0000256" key="4">
    <source>
        <dbReference type="ARBA" id="ARBA00022824"/>
    </source>
</evidence>
<feature type="region of interest" description="Disordered" evidence="7">
    <location>
        <begin position="164"/>
        <end position="189"/>
    </location>
</feature>
<evidence type="ECO:0000256" key="5">
    <source>
        <dbReference type="ARBA" id="ARBA00022989"/>
    </source>
</evidence>
<reference evidence="9" key="2">
    <citation type="submission" date="2020-01" db="EMBL/GenBank/DDBJ databases">
        <authorList>
            <person name="Perkins V."/>
            <person name="Lessard M.-H."/>
            <person name="Dugat-Bony E."/>
            <person name="Frenette M."/>
            <person name="Labrie S."/>
        </authorList>
    </citation>
    <scope>NUCLEOTIDE SEQUENCE</scope>
    <source>
        <strain evidence="9">LMA-70</strain>
    </source>
</reference>
<organism evidence="9 10">
    <name type="scientific">Geotrichum candidum</name>
    <name type="common">Oospora lactis</name>
    <name type="synonym">Dipodascus geotrichum</name>
    <dbReference type="NCBI Taxonomy" id="1173061"/>
    <lineage>
        <taxon>Eukaryota</taxon>
        <taxon>Fungi</taxon>
        <taxon>Dikarya</taxon>
        <taxon>Ascomycota</taxon>
        <taxon>Saccharomycotina</taxon>
        <taxon>Dipodascomycetes</taxon>
        <taxon>Dipodascales</taxon>
        <taxon>Dipodascaceae</taxon>
        <taxon>Geotrichum</taxon>
    </lineage>
</organism>
<sequence length="189" mass="20758">MANASAKKQAAANTKKLQELHTIAAIINGLYLLAHFVLGRPRGGSIKPYLFCSLPAFLLQYQLERMGRPKYSPSQPGSSQQTLVSPGDDLAQAGLTEWFHDVIYVTWGCDILAPIFNTNKVWYLYLLIPLYASYKIYTLIFSGKGGGLLGGLLGNAGRGDAAADMNAAPAQSKRQEKLEKRANKVKYKY</sequence>
<protein>
    <submittedName>
        <fullName evidence="9">Uncharacterized protein</fullName>
    </submittedName>
</protein>
<evidence type="ECO:0000256" key="2">
    <source>
        <dbReference type="ARBA" id="ARBA00009950"/>
    </source>
</evidence>
<evidence type="ECO:0000313" key="10">
    <source>
        <dbReference type="Proteomes" id="UP000750522"/>
    </source>
</evidence>
<keyword evidence="6 8" id="KW-0472">Membrane</keyword>
<dbReference type="Pfam" id="PF05620">
    <property type="entry name" value="TMEM208_SND2"/>
    <property type="match status" value="1"/>
</dbReference>
<keyword evidence="5 8" id="KW-1133">Transmembrane helix</keyword>
<comment type="similarity">
    <text evidence="2">Belongs to the TMEM208 family.</text>
</comment>
<feature type="transmembrane region" description="Helical" evidence="8">
    <location>
        <begin position="122"/>
        <end position="140"/>
    </location>
</feature>
<dbReference type="GO" id="GO:0006624">
    <property type="term" value="P:vacuolar protein processing"/>
    <property type="evidence" value="ECO:0007669"/>
    <property type="project" value="TreeGrafter"/>
</dbReference>
<comment type="caution">
    <text evidence="9">The sequence shown here is derived from an EMBL/GenBank/DDBJ whole genome shotgun (WGS) entry which is preliminary data.</text>
</comment>
<dbReference type="EMBL" id="QQZK01000044">
    <property type="protein sequence ID" value="KAF5100683.1"/>
    <property type="molecule type" value="Genomic_DNA"/>
</dbReference>
<keyword evidence="3 8" id="KW-0812">Transmembrane</keyword>
<accession>A0A9P5G684</accession>
<evidence type="ECO:0000256" key="1">
    <source>
        <dbReference type="ARBA" id="ARBA00004477"/>
    </source>
</evidence>
<comment type="subcellular location">
    <subcellularLocation>
        <location evidence="1">Endoplasmic reticulum membrane</location>
        <topology evidence="1">Multi-pass membrane protein</topology>
    </subcellularLocation>
</comment>
<dbReference type="Proteomes" id="UP000750522">
    <property type="component" value="Unassembled WGS sequence"/>
</dbReference>
<dbReference type="AlphaFoldDB" id="A0A9P5G684"/>
<proteinExistence type="inferred from homology"/>
<reference evidence="9" key="1">
    <citation type="journal article" date="2020" name="Front. Microbiol.">
        <title>Phenotypic and Genetic Characterization of the Cheese Ripening Yeast Geotrichum candidum.</title>
        <authorList>
            <person name="Perkins V."/>
            <person name="Vignola S."/>
            <person name="Lessard M.H."/>
            <person name="Plante P.L."/>
            <person name="Corbeil J."/>
            <person name="Dugat-Bony E."/>
            <person name="Frenette M."/>
            <person name="Labrie S."/>
        </authorList>
    </citation>
    <scope>NUCLEOTIDE SEQUENCE</scope>
    <source>
        <strain evidence="9">LMA-70</strain>
    </source>
</reference>
<keyword evidence="4" id="KW-0256">Endoplasmic reticulum</keyword>
<evidence type="ECO:0000256" key="7">
    <source>
        <dbReference type="SAM" id="MobiDB-lite"/>
    </source>
</evidence>
<name>A0A9P5G684_GEOCN</name>
<evidence type="ECO:0000256" key="3">
    <source>
        <dbReference type="ARBA" id="ARBA00022692"/>
    </source>
</evidence>
<evidence type="ECO:0000256" key="8">
    <source>
        <dbReference type="SAM" id="Phobius"/>
    </source>
</evidence>
<gene>
    <name evidence="9" type="ORF">DV451_002446</name>
</gene>
<evidence type="ECO:0000256" key="6">
    <source>
        <dbReference type="ARBA" id="ARBA00023136"/>
    </source>
</evidence>
<dbReference type="GO" id="GO:0005789">
    <property type="term" value="C:endoplasmic reticulum membrane"/>
    <property type="evidence" value="ECO:0007669"/>
    <property type="project" value="UniProtKB-SubCell"/>
</dbReference>